<dbReference type="GO" id="GO:0043565">
    <property type="term" value="F:sequence-specific DNA binding"/>
    <property type="evidence" value="ECO:0007669"/>
    <property type="project" value="InterPro"/>
</dbReference>
<dbReference type="InterPro" id="IPR018060">
    <property type="entry name" value="HTH_AraC"/>
</dbReference>
<dbReference type="SMART" id="SM00342">
    <property type="entry name" value="HTH_ARAC"/>
    <property type="match status" value="1"/>
</dbReference>
<evidence type="ECO:0000259" key="4">
    <source>
        <dbReference type="PROSITE" id="PS01124"/>
    </source>
</evidence>
<keyword evidence="1" id="KW-0805">Transcription regulation</keyword>
<comment type="caution">
    <text evidence="5">The sequence shown here is derived from an EMBL/GenBank/DDBJ whole genome shotgun (WGS) entry which is preliminary data.</text>
</comment>
<dbReference type="SUPFAM" id="SSF46689">
    <property type="entry name" value="Homeodomain-like"/>
    <property type="match status" value="2"/>
</dbReference>
<dbReference type="PANTHER" id="PTHR47893:SF1">
    <property type="entry name" value="REGULATORY PROTEIN PCHR"/>
    <property type="match status" value="1"/>
</dbReference>
<feature type="domain" description="HTH araC/xylS-type" evidence="4">
    <location>
        <begin position="200"/>
        <end position="297"/>
    </location>
</feature>
<evidence type="ECO:0000256" key="3">
    <source>
        <dbReference type="ARBA" id="ARBA00023163"/>
    </source>
</evidence>
<dbReference type="RefSeq" id="WP_263036555.1">
    <property type="nucleotide sequence ID" value="NZ_JAOTPL010000001.1"/>
</dbReference>
<dbReference type="InterPro" id="IPR009057">
    <property type="entry name" value="Homeodomain-like_sf"/>
</dbReference>
<dbReference type="PROSITE" id="PS00041">
    <property type="entry name" value="HTH_ARAC_FAMILY_1"/>
    <property type="match status" value="1"/>
</dbReference>
<proteinExistence type="predicted"/>
<sequence>MDLNQNYFLSQELLTAQEQQIPGSLNYKLMRYRLINTDPVQEKGSIHYHYDKSENAAHKFELKFCVTGNRYCIVPDCSNCRISAYQGCSGETDTIDIFHFNFSPGFLATFVQQHNSDRKNRVLSFLHTESFCEELPVCGRKKKLLNALQETSYCSALQNVTFNSIVQELFLCSCEALDDSKPAMFSCKFLADQSGIEKMYLAREILLQHIDSLISIKELSRKVAINECYLKKGFKEVFGLTIYDFYLQQKMEHAKFLLCEEGMTVTDVAALLGYSSISHFSTAFKRQTGLKPCDLLK</sequence>
<evidence type="ECO:0000313" key="5">
    <source>
        <dbReference type="EMBL" id="MCU7693067.1"/>
    </source>
</evidence>
<reference evidence="5" key="1">
    <citation type="submission" date="2022-10" db="EMBL/GenBank/DDBJ databases">
        <authorList>
            <person name="Kim H.S."/>
            <person name="Kim J.-S."/>
            <person name="Suh M.K."/>
            <person name="Eom M.K."/>
            <person name="Lee J.-S."/>
        </authorList>
    </citation>
    <scope>NUCLEOTIDE SEQUENCE</scope>
    <source>
        <strain evidence="5">LIP-5</strain>
    </source>
</reference>
<accession>A0AAE3IJ72</accession>
<dbReference type="PROSITE" id="PS01124">
    <property type="entry name" value="HTH_ARAC_FAMILY_2"/>
    <property type="match status" value="1"/>
</dbReference>
<evidence type="ECO:0000313" key="6">
    <source>
        <dbReference type="Proteomes" id="UP001209317"/>
    </source>
</evidence>
<dbReference type="Pfam" id="PF12833">
    <property type="entry name" value="HTH_18"/>
    <property type="match status" value="1"/>
</dbReference>
<dbReference type="InterPro" id="IPR053142">
    <property type="entry name" value="PchR_regulatory_protein"/>
</dbReference>
<dbReference type="Proteomes" id="UP001209317">
    <property type="component" value="Unassembled WGS sequence"/>
</dbReference>
<dbReference type="Gene3D" id="1.10.10.60">
    <property type="entry name" value="Homeodomain-like"/>
    <property type="match status" value="1"/>
</dbReference>
<keyword evidence="2" id="KW-0238">DNA-binding</keyword>
<keyword evidence="6" id="KW-1185">Reference proteome</keyword>
<dbReference type="GO" id="GO:0003700">
    <property type="term" value="F:DNA-binding transcription factor activity"/>
    <property type="evidence" value="ECO:0007669"/>
    <property type="project" value="InterPro"/>
</dbReference>
<name>A0AAE3IJ72_9BACT</name>
<evidence type="ECO:0000256" key="1">
    <source>
        <dbReference type="ARBA" id="ARBA00023015"/>
    </source>
</evidence>
<keyword evidence="3" id="KW-0804">Transcription</keyword>
<dbReference type="EMBL" id="JAOTPL010000001">
    <property type="protein sequence ID" value="MCU7693067.1"/>
    <property type="molecule type" value="Genomic_DNA"/>
</dbReference>
<evidence type="ECO:0000256" key="2">
    <source>
        <dbReference type="ARBA" id="ARBA00023125"/>
    </source>
</evidence>
<dbReference type="PANTHER" id="PTHR47893">
    <property type="entry name" value="REGULATORY PROTEIN PCHR"/>
    <property type="match status" value="1"/>
</dbReference>
<dbReference type="AlphaFoldDB" id="A0AAE3IJ72"/>
<organism evidence="5 6">
    <name type="scientific">Haoranjiania flava</name>
    <dbReference type="NCBI Taxonomy" id="1856322"/>
    <lineage>
        <taxon>Bacteria</taxon>
        <taxon>Pseudomonadati</taxon>
        <taxon>Bacteroidota</taxon>
        <taxon>Chitinophagia</taxon>
        <taxon>Chitinophagales</taxon>
        <taxon>Chitinophagaceae</taxon>
        <taxon>Haoranjiania</taxon>
    </lineage>
</organism>
<protein>
    <submittedName>
        <fullName evidence="5">AraC family transcriptional regulator</fullName>
    </submittedName>
</protein>
<gene>
    <name evidence="5" type="ORF">OD355_00900</name>
</gene>
<dbReference type="InterPro" id="IPR018062">
    <property type="entry name" value="HTH_AraC-typ_CS"/>
</dbReference>